<dbReference type="EMBL" id="MLAK01000888">
    <property type="protein sequence ID" value="OHT01958.1"/>
    <property type="molecule type" value="Genomic_DNA"/>
</dbReference>
<dbReference type="InterPro" id="IPR016024">
    <property type="entry name" value="ARM-type_fold"/>
</dbReference>
<dbReference type="RefSeq" id="XP_068355094.1">
    <property type="nucleotide sequence ID" value="XM_068507729.1"/>
</dbReference>
<dbReference type="Proteomes" id="UP000179807">
    <property type="component" value="Unassembled WGS sequence"/>
</dbReference>
<organism evidence="1 2">
    <name type="scientific">Tritrichomonas foetus</name>
    <dbReference type="NCBI Taxonomy" id="1144522"/>
    <lineage>
        <taxon>Eukaryota</taxon>
        <taxon>Metamonada</taxon>
        <taxon>Parabasalia</taxon>
        <taxon>Tritrichomonadida</taxon>
        <taxon>Tritrichomonadidae</taxon>
        <taxon>Tritrichomonas</taxon>
    </lineage>
</organism>
<name>A0A1J4JWP7_9EUKA</name>
<protein>
    <submittedName>
        <fullName evidence="1">Uncharacterized protein</fullName>
    </submittedName>
</protein>
<proteinExistence type="predicted"/>
<gene>
    <name evidence="1" type="ORF">TRFO_31095</name>
</gene>
<accession>A0A1J4JWP7</accession>
<dbReference type="AlphaFoldDB" id="A0A1J4JWP7"/>
<keyword evidence="2" id="KW-1185">Reference proteome</keyword>
<dbReference type="GeneID" id="94842433"/>
<reference evidence="1" key="1">
    <citation type="submission" date="2016-10" db="EMBL/GenBank/DDBJ databases">
        <authorList>
            <person name="Benchimol M."/>
            <person name="Almeida L.G."/>
            <person name="Vasconcelos A.T."/>
            <person name="Perreira-Neves A."/>
            <person name="Rosa I.A."/>
            <person name="Tasca T."/>
            <person name="Bogo M.R."/>
            <person name="de Souza W."/>
        </authorList>
    </citation>
    <scope>NUCLEOTIDE SEQUENCE [LARGE SCALE GENOMIC DNA]</scope>
    <source>
        <strain evidence="1">K</strain>
    </source>
</reference>
<evidence type="ECO:0000313" key="2">
    <source>
        <dbReference type="Proteomes" id="UP000179807"/>
    </source>
</evidence>
<dbReference type="VEuPathDB" id="TrichDB:TRFO_31095"/>
<comment type="caution">
    <text evidence="1">The sequence shown here is derived from an EMBL/GenBank/DDBJ whole genome shotgun (WGS) entry which is preliminary data.</text>
</comment>
<evidence type="ECO:0000313" key="1">
    <source>
        <dbReference type="EMBL" id="OHT01958.1"/>
    </source>
</evidence>
<dbReference type="SUPFAM" id="SSF48371">
    <property type="entry name" value="ARM repeat"/>
    <property type="match status" value="1"/>
</dbReference>
<sequence>MNLESSSIRRNNRIGHINNHGRTNVPPPIIFSPKCTRKDALLMSYQRAVKCLQDISNGDLTKIESLSNHMAFIENKKLFSQFCSIFPFDFFMNIILNHETFSFPALKCFSCCIKSNLCPITNYCNLQITQQLFEIQNNDGFLSTFHSLKIFSRFVLISVEIRDFLLNNGILDIISQYLSNERIPIPSKGQFMIISSSLLINFLYSEPKIPQIYFSSISNSILFYLNERTDSLILEILEKFSKQPILLYPDLQMQISNLIFNHFINTTSEKVGLFVYKFIKSNKITSIDNLQLTLRFLQQIDSVKLRKKCMKTLILHEKEWKNVNNEEICNILMNVSENSQVFIKKLGIKTLALYWDQSKMIDARFMNLLLCFLNDKGFGTFCIHVILSFLTSSFPPEILKHFLGEFWSAEIESQLAEIIENGNEEESNAASLLLNAFVEASSQFDT</sequence>